<evidence type="ECO:0000313" key="2">
    <source>
        <dbReference type="Proteomes" id="UP000198669"/>
    </source>
</evidence>
<accession>A0A1H2WRF0</accession>
<evidence type="ECO:0000313" key="1">
    <source>
        <dbReference type="EMBL" id="SDW83210.1"/>
    </source>
</evidence>
<name>A0A1H2WRF0_9EURY</name>
<protein>
    <submittedName>
        <fullName evidence="1">Uncharacterized protein</fullName>
    </submittedName>
</protein>
<dbReference type="GeneID" id="80402713"/>
<reference evidence="1 2" key="1">
    <citation type="submission" date="2016-10" db="EMBL/GenBank/DDBJ databases">
        <authorList>
            <person name="de Groot N.N."/>
        </authorList>
    </citation>
    <scope>NUCLEOTIDE SEQUENCE [LARGE SCALE GENOMIC DNA]</scope>
    <source>
        <strain evidence="1 2">Z-7982</strain>
    </source>
</reference>
<proteinExistence type="predicted"/>
<dbReference type="AlphaFoldDB" id="A0A1H2WRF0"/>
<dbReference type="RefSeq" id="WP_268766003.1">
    <property type="nucleotide sequence ID" value="NZ_CP017921.1"/>
</dbReference>
<gene>
    <name evidence="1" type="ORF">SAMN04515625_1693</name>
</gene>
<dbReference type="EMBL" id="FNMU01000005">
    <property type="protein sequence ID" value="SDW83210.1"/>
    <property type="molecule type" value="Genomic_DNA"/>
</dbReference>
<sequence length="43" mass="5185">MLIIRKNGNTKRGNGRLKSEIEHIKEPYLEKIEEIKKKYDIEE</sequence>
<organism evidence="1 2">
    <name type="scientific">Methanohalophilus halophilus</name>
    <dbReference type="NCBI Taxonomy" id="2177"/>
    <lineage>
        <taxon>Archaea</taxon>
        <taxon>Methanobacteriati</taxon>
        <taxon>Methanobacteriota</taxon>
        <taxon>Stenosarchaea group</taxon>
        <taxon>Methanomicrobia</taxon>
        <taxon>Methanosarcinales</taxon>
        <taxon>Methanosarcinaceae</taxon>
        <taxon>Methanohalophilus</taxon>
    </lineage>
</organism>
<dbReference type="Proteomes" id="UP000198669">
    <property type="component" value="Unassembled WGS sequence"/>
</dbReference>